<dbReference type="EMBL" id="MPDP01000302">
    <property type="protein sequence ID" value="KAK1450930.1"/>
    <property type="molecule type" value="Genomic_DNA"/>
</dbReference>
<organism evidence="1 2">
    <name type="scientific">Colletotrichum cuscutae</name>
    <dbReference type="NCBI Taxonomy" id="1209917"/>
    <lineage>
        <taxon>Eukaryota</taxon>
        <taxon>Fungi</taxon>
        <taxon>Dikarya</taxon>
        <taxon>Ascomycota</taxon>
        <taxon>Pezizomycotina</taxon>
        <taxon>Sordariomycetes</taxon>
        <taxon>Hypocreomycetidae</taxon>
        <taxon>Glomerellales</taxon>
        <taxon>Glomerellaceae</taxon>
        <taxon>Colletotrichum</taxon>
        <taxon>Colletotrichum acutatum species complex</taxon>
    </lineage>
</organism>
<accession>A0AAI9U5G2</accession>
<gene>
    <name evidence="1" type="ORF">CCUS01_11295</name>
</gene>
<evidence type="ECO:0000313" key="2">
    <source>
        <dbReference type="Proteomes" id="UP001239213"/>
    </source>
</evidence>
<sequence length="151" mass="16597">MGRLLIDDAGLDVTMGGKDEDNEWWCRWSRWSNWSVHTVKVRRKTATSPKSYVSGFGSFGCLENLVSPAKKRQGSAANAANAANGAALESHGNFLEWDCELIPKECGGTTTWDVTSAVTIGRVGHELMAPRLEWHCQPGTLSSVSTDEQRR</sequence>
<name>A0AAI9U5G2_9PEZI</name>
<evidence type="ECO:0000313" key="1">
    <source>
        <dbReference type="EMBL" id="KAK1450930.1"/>
    </source>
</evidence>
<reference evidence="1" key="1">
    <citation type="submission" date="2016-11" db="EMBL/GenBank/DDBJ databases">
        <title>The genome sequence of Colletotrichum cuscutae.</title>
        <authorList>
            <person name="Baroncelli R."/>
        </authorList>
    </citation>
    <scope>NUCLEOTIDE SEQUENCE</scope>
    <source>
        <strain evidence="1">IMI 304802</strain>
    </source>
</reference>
<dbReference type="AlphaFoldDB" id="A0AAI9U5G2"/>
<protein>
    <submittedName>
        <fullName evidence="1">Uncharacterized protein</fullName>
    </submittedName>
</protein>
<dbReference type="Proteomes" id="UP001239213">
    <property type="component" value="Unassembled WGS sequence"/>
</dbReference>
<keyword evidence="2" id="KW-1185">Reference proteome</keyword>
<comment type="caution">
    <text evidence="1">The sequence shown here is derived from an EMBL/GenBank/DDBJ whole genome shotgun (WGS) entry which is preliminary data.</text>
</comment>
<proteinExistence type="predicted"/>